<dbReference type="GO" id="GO:0019277">
    <property type="term" value="P:UDP-N-acetylgalactosamine biosynthetic process"/>
    <property type="evidence" value="ECO:0007669"/>
    <property type="project" value="InterPro"/>
</dbReference>
<keyword evidence="5 18" id="KW-0808">Transferase</keyword>
<comment type="pathway">
    <text evidence="2">Cell wall biogenesis; peptidoglycan biosynthesis.</text>
</comment>
<dbReference type="InterPro" id="IPR001986">
    <property type="entry name" value="Enolpyruvate_Tfrase_dom"/>
</dbReference>
<dbReference type="PANTHER" id="PTHR43783">
    <property type="entry name" value="UDP-N-ACETYLGLUCOSAMINE 1-CARBOXYVINYLTRANSFERASE"/>
    <property type="match status" value="1"/>
</dbReference>
<dbReference type="HAMAP" id="MF_00111">
    <property type="entry name" value="MurA"/>
    <property type="match status" value="1"/>
</dbReference>
<evidence type="ECO:0000256" key="5">
    <source>
        <dbReference type="ARBA" id="ARBA00022679"/>
    </source>
</evidence>
<dbReference type="NCBIfam" id="TIGR01072">
    <property type="entry name" value="murA"/>
    <property type="match status" value="1"/>
</dbReference>
<comment type="subcellular location">
    <subcellularLocation>
        <location evidence="1">Cytoplasm</location>
    </subcellularLocation>
</comment>
<comment type="caution">
    <text evidence="18">The sequence shown here is derived from an EMBL/GenBank/DDBJ whole genome shotgun (WGS) entry which is preliminary data.</text>
</comment>
<dbReference type="InterPro" id="IPR005750">
    <property type="entry name" value="UDP_GlcNAc_COvinyl_MurA"/>
</dbReference>
<dbReference type="EC" id="2.5.1.7" evidence="11"/>
<name>E6PGC8_9ZZZZ</name>
<dbReference type="CDD" id="cd01555">
    <property type="entry name" value="UdpNAET"/>
    <property type="match status" value="1"/>
</dbReference>
<dbReference type="AlphaFoldDB" id="E6PGC8"/>
<dbReference type="GO" id="GO:0071555">
    <property type="term" value="P:cell wall organization"/>
    <property type="evidence" value="ECO:0007669"/>
    <property type="project" value="UniProtKB-KW"/>
</dbReference>
<evidence type="ECO:0000256" key="4">
    <source>
        <dbReference type="ARBA" id="ARBA00022618"/>
    </source>
</evidence>
<evidence type="ECO:0000313" key="18">
    <source>
        <dbReference type="EMBL" id="CBH75516.1"/>
    </source>
</evidence>
<evidence type="ECO:0000256" key="16">
    <source>
        <dbReference type="SAM" id="MobiDB-lite"/>
    </source>
</evidence>
<evidence type="ECO:0000313" key="19">
    <source>
        <dbReference type="EMBL" id="CBI03073.1"/>
    </source>
</evidence>
<protein>
    <recommendedName>
        <fullName evidence="12">UDP-N-acetylglucosamine 1-carboxyvinyltransferase</fullName>
        <ecNumber evidence="11">2.5.1.7</ecNumber>
    </recommendedName>
    <alternativeName>
        <fullName evidence="13">Enoylpyruvate transferase</fullName>
    </alternativeName>
    <alternativeName>
        <fullName evidence="14">UDP-N-acetylglucosamine enolpyruvyl transferase</fullName>
    </alternativeName>
</protein>
<proteinExistence type="inferred from homology"/>
<gene>
    <name evidence="18" type="primary">murA</name>
    <name evidence="18" type="ORF">CARN1_2586</name>
    <name evidence="19" type="ORF">CARN4_2729</name>
</gene>
<evidence type="ECO:0000256" key="15">
    <source>
        <dbReference type="ARBA" id="ARBA00047527"/>
    </source>
</evidence>
<evidence type="ECO:0000256" key="9">
    <source>
        <dbReference type="ARBA" id="ARBA00023316"/>
    </source>
</evidence>
<keyword evidence="9" id="KW-0961">Cell wall biogenesis/degradation</keyword>
<evidence type="ECO:0000256" key="12">
    <source>
        <dbReference type="ARBA" id="ARBA00039754"/>
    </source>
</evidence>
<evidence type="ECO:0000259" key="17">
    <source>
        <dbReference type="Pfam" id="PF00275"/>
    </source>
</evidence>
<sequence>MIDRFDTVLRVRGGGALVGSVETHGAKNAALPIMAAALLARGPVTLRRVPHITDVSVMWSLLEALGARLRYDGDALVVDASNVATYRAPYALVRKLAASFDLVGPLLGRFGRAEVPLPGGCVLGTRATDMHEQAFRTLGCEVRNEHGYLLAAARDGRLRGGEIEFRMPSVGATKNALLAAVLAEGTTTLRNVALEPEVVDLARFLAAMGAKIAGIETDTLVIEGVDELRGVEYEIIPDRIVAGTLLVAGVATRGDVTVRRCIPAHLAALTEKLTECGATVTQGDDWVRVDGKRVTGGTSIVTAPYPAFPTDLQPQMTAMLCTCPGKSFVEESIFNARFSYVNELARMGADIKVAMESNTATITGVERLSGAPVEAPDIRAGAGLVVAGLAASGETEIIGLEYIDRGYEHLETMLSALGAQAQRSSGITPLEEPSTLFETQSFPRVATGTTSSTGV</sequence>
<dbReference type="InterPro" id="IPR036968">
    <property type="entry name" value="Enolpyruvate_Tfrase_sf"/>
</dbReference>
<keyword evidence="18" id="KW-0670">Pyruvate</keyword>
<dbReference type="EMBL" id="CABL01000011">
    <property type="protein sequence ID" value="CBH75516.1"/>
    <property type="molecule type" value="Genomic_DNA"/>
</dbReference>
<dbReference type="InterPro" id="IPR050068">
    <property type="entry name" value="MurA_subfamily"/>
</dbReference>
<evidence type="ECO:0000256" key="6">
    <source>
        <dbReference type="ARBA" id="ARBA00022960"/>
    </source>
</evidence>
<evidence type="ECO:0000256" key="8">
    <source>
        <dbReference type="ARBA" id="ARBA00023306"/>
    </source>
</evidence>
<evidence type="ECO:0000256" key="1">
    <source>
        <dbReference type="ARBA" id="ARBA00004496"/>
    </source>
</evidence>
<reference evidence="18" key="1">
    <citation type="submission" date="2009-10" db="EMBL/GenBank/DDBJ databases">
        <title>Diversity of trophic interactions inside an arsenic-rich microbial ecosystem.</title>
        <authorList>
            <person name="Bertin P.N."/>
            <person name="Heinrich-Salmeron A."/>
            <person name="Pelletier E."/>
            <person name="Goulhen-Chollet F."/>
            <person name="Arsene-Ploetze F."/>
            <person name="Gallien S."/>
            <person name="Calteau A."/>
            <person name="Vallenet D."/>
            <person name="Casiot C."/>
            <person name="Chane-Woon-Ming B."/>
            <person name="Giloteaux L."/>
            <person name="Barakat M."/>
            <person name="Bonnefoy V."/>
            <person name="Bruneel O."/>
            <person name="Chandler M."/>
            <person name="Cleiss J."/>
            <person name="Duran R."/>
            <person name="Elbaz-Poulichet F."/>
            <person name="Fonknechten N."/>
            <person name="Lauga B."/>
            <person name="Mornico D."/>
            <person name="Ortet P."/>
            <person name="Schaeffer C."/>
            <person name="Siguier P."/>
            <person name="Alexander Thil Smith A."/>
            <person name="Van Dorsselaer A."/>
            <person name="Weissenbach J."/>
            <person name="Medigue C."/>
            <person name="Le Paslier D."/>
        </authorList>
    </citation>
    <scope>NUCLEOTIDE SEQUENCE</scope>
</reference>
<evidence type="ECO:0000256" key="13">
    <source>
        <dbReference type="ARBA" id="ARBA00042443"/>
    </source>
</evidence>
<dbReference type="GO" id="GO:0009252">
    <property type="term" value="P:peptidoglycan biosynthetic process"/>
    <property type="evidence" value="ECO:0007669"/>
    <property type="project" value="UniProtKB-KW"/>
</dbReference>
<feature type="compositionally biased region" description="Polar residues" evidence="16">
    <location>
        <begin position="436"/>
        <end position="455"/>
    </location>
</feature>
<dbReference type="EMBL" id="CABO01000049">
    <property type="protein sequence ID" value="CBI03073.1"/>
    <property type="molecule type" value="Genomic_DNA"/>
</dbReference>
<keyword evidence="3" id="KW-0963">Cytoplasm</keyword>
<evidence type="ECO:0000256" key="10">
    <source>
        <dbReference type="ARBA" id="ARBA00038367"/>
    </source>
</evidence>
<evidence type="ECO:0000256" key="3">
    <source>
        <dbReference type="ARBA" id="ARBA00022490"/>
    </source>
</evidence>
<keyword evidence="4" id="KW-0132">Cell division</keyword>
<dbReference type="PANTHER" id="PTHR43783:SF1">
    <property type="entry name" value="UDP-N-ACETYLGLUCOSAMINE 1-CARBOXYVINYLTRANSFERASE"/>
    <property type="match status" value="1"/>
</dbReference>
<dbReference type="NCBIfam" id="NF006873">
    <property type="entry name" value="PRK09369.1"/>
    <property type="match status" value="1"/>
</dbReference>
<accession>E6PGC8</accession>
<evidence type="ECO:0000256" key="11">
    <source>
        <dbReference type="ARBA" id="ARBA00039108"/>
    </source>
</evidence>
<organism evidence="18">
    <name type="scientific">mine drainage metagenome</name>
    <dbReference type="NCBI Taxonomy" id="410659"/>
    <lineage>
        <taxon>unclassified sequences</taxon>
        <taxon>metagenomes</taxon>
        <taxon>ecological metagenomes</taxon>
    </lineage>
</organism>
<feature type="domain" description="Enolpyruvate transferase" evidence="17">
    <location>
        <begin position="11"/>
        <end position="412"/>
    </location>
</feature>
<dbReference type="Pfam" id="PF00275">
    <property type="entry name" value="EPSP_synthase"/>
    <property type="match status" value="1"/>
</dbReference>
<keyword evidence="8" id="KW-0131">Cell cycle</keyword>
<dbReference type="GO" id="GO:0005737">
    <property type="term" value="C:cytoplasm"/>
    <property type="evidence" value="ECO:0007669"/>
    <property type="project" value="UniProtKB-SubCell"/>
</dbReference>
<dbReference type="GO" id="GO:0008360">
    <property type="term" value="P:regulation of cell shape"/>
    <property type="evidence" value="ECO:0007669"/>
    <property type="project" value="UniProtKB-KW"/>
</dbReference>
<dbReference type="InterPro" id="IPR013792">
    <property type="entry name" value="RNA3'P_cycl/enolpyr_Trfase_a/b"/>
</dbReference>
<feature type="region of interest" description="Disordered" evidence="16">
    <location>
        <begin position="433"/>
        <end position="455"/>
    </location>
</feature>
<evidence type="ECO:0000256" key="2">
    <source>
        <dbReference type="ARBA" id="ARBA00004752"/>
    </source>
</evidence>
<keyword evidence="6" id="KW-0133">Cell shape</keyword>
<evidence type="ECO:0000256" key="14">
    <source>
        <dbReference type="ARBA" id="ARBA00042842"/>
    </source>
</evidence>
<dbReference type="GO" id="GO:0008760">
    <property type="term" value="F:UDP-N-acetylglucosamine 1-carboxyvinyltransferase activity"/>
    <property type="evidence" value="ECO:0007669"/>
    <property type="project" value="UniProtKB-EC"/>
</dbReference>
<comment type="catalytic activity">
    <reaction evidence="15">
        <text>phosphoenolpyruvate + UDP-N-acetyl-alpha-D-glucosamine = UDP-N-acetyl-3-O-(1-carboxyvinyl)-alpha-D-glucosamine + phosphate</text>
        <dbReference type="Rhea" id="RHEA:18681"/>
        <dbReference type="ChEBI" id="CHEBI:43474"/>
        <dbReference type="ChEBI" id="CHEBI:57705"/>
        <dbReference type="ChEBI" id="CHEBI:58702"/>
        <dbReference type="ChEBI" id="CHEBI:68483"/>
        <dbReference type="EC" id="2.5.1.7"/>
    </reaction>
</comment>
<dbReference type="GO" id="GO:0051301">
    <property type="term" value="P:cell division"/>
    <property type="evidence" value="ECO:0007669"/>
    <property type="project" value="UniProtKB-KW"/>
</dbReference>
<dbReference type="Gene3D" id="3.65.10.10">
    <property type="entry name" value="Enolpyruvate transferase domain"/>
    <property type="match status" value="2"/>
</dbReference>
<evidence type="ECO:0000256" key="7">
    <source>
        <dbReference type="ARBA" id="ARBA00022984"/>
    </source>
</evidence>
<comment type="similarity">
    <text evidence="10">Belongs to the EPSP synthase family. MurA subfamily.</text>
</comment>
<keyword evidence="7" id="KW-0573">Peptidoglycan synthesis</keyword>
<dbReference type="SUPFAM" id="SSF55205">
    <property type="entry name" value="EPT/RTPC-like"/>
    <property type="match status" value="1"/>
</dbReference>